<comment type="subcellular location">
    <subcellularLocation>
        <location evidence="1">Nucleus</location>
    </subcellularLocation>
</comment>
<dbReference type="GO" id="GO:0005634">
    <property type="term" value="C:nucleus"/>
    <property type="evidence" value="ECO:0007669"/>
    <property type="project" value="UniProtKB-SubCell"/>
</dbReference>
<gene>
    <name evidence="9" type="ORF">RCL2_000992500</name>
</gene>
<keyword evidence="4" id="KW-0862">Zinc</keyword>
<dbReference type="Pfam" id="PF08600">
    <property type="entry name" value="NuBaID_C"/>
    <property type="match status" value="1"/>
</dbReference>
<protein>
    <submittedName>
        <fullName evidence="9">C3HC zinc finger-like-domain-containing protein</fullName>
    </submittedName>
</protein>
<comment type="caution">
    <text evidence="9">The sequence shown here is derived from an EMBL/GenBank/DDBJ whole genome shotgun (WGS) entry which is preliminary data.</text>
</comment>
<organism evidence="9 10">
    <name type="scientific">Rhizophagus clarus</name>
    <dbReference type="NCBI Taxonomy" id="94130"/>
    <lineage>
        <taxon>Eukaryota</taxon>
        <taxon>Fungi</taxon>
        <taxon>Fungi incertae sedis</taxon>
        <taxon>Mucoromycota</taxon>
        <taxon>Glomeromycotina</taxon>
        <taxon>Glomeromycetes</taxon>
        <taxon>Glomerales</taxon>
        <taxon>Glomeraceae</taxon>
        <taxon>Rhizophagus</taxon>
    </lineage>
</organism>
<evidence type="ECO:0000256" key="4">
    <source>
        <dbReference type="ARBA" id="ARBA00022833"/>
    </source>
</evidence>
<evidence type="ECO:0000313" key="9">
    <source>
        <dbReference type="EMBL" id="GES82740.1"/>
    </source>
</evidence>
<evidence type="ECO:0000256" key="6">
    <source>
        <dbReference type="SAM" id="MobiDB-lite"/>
    </source>
</evidence>
<dbReference type="InterPro" id="IPR013909">
    <property type="entry name" value="NuBaID_C"/>
</dbReference>
<dbReference type="PANTHER" id="PTHR15835">
    <property type="entry name" value="NUCLEAR-INTERACTING PARTNER OF ALK"/>
    <property type="match status" value="1"/>
</dbReference>
<evidence type="ECO:0000256" key="2">
    <source>
        <dbReference type="ARBA" id="ARBA00022723"/>
    </source>
</evidence>
<feature type="region of interest" description="Disordered" evidence="6">
    <location>
        <begin position="262"/>
        <end position="310"/>
    </location>
</feature>
<dbReference type="EMBL" id="BLAL01000062">
    <property type="protein sequence ID" value="GES82740.1"/>
    <property type="molecule type" value="Genomic_DNA"/>
</dbReference>
<dbReference type="InterPro" id="IPR012935">
    <property type="entry name" value="NuBaID_N"/>
</dbReference>
<feature type="compositionally biased region" description="Basic and acidic residues" evidence="6">
    <location>
        <begin position="262"/>
        <end position="306"/>
    </location>
</feature>
<feature type="region of interest" description="Disordered" evidence="6">
    <location>
        <begin position="24"/>
        <end position="58"/>
    </location>
</feature>
<name>A0A8H3LBR0_9GLOM</name>
<accession>A0A8H3LBR0</accession>
<evidence type="ECO:0000256" key="1">
    <source>
        <dbReference type="ARBA" id="ARBA00004123"/>
    </source>
</evidence>
<dbReference type="AlphaFoldDB" id="A0A8H3LBR0"/>
<evidence type="ECO:0000313" key="10">
    <source>
        <dbReference type="Proteomes" id="UP000615446"/>
    </source>
</evidence>
<evidence type="ECO:0000256" key="5">
    <source>
        <dbReference type="ARBA" id="ARBA00023242"/>
    </source>
</evidence>
<evidence type="ECO:0000259" key="7">
    <source>
        <dbReference type="Pfam" id="PF07967"/>
    </source>
</evidence>
<reference evidence="9" key="1">
    <citation type="submission" date="2019-10" db="EMBL/GenBank/DDBJ databases">
        <title>Conservation and host-specific expression of non-tandemly repeated heterogenous ribosome RNA gene in arbuscular mycorrhizal fungi.</title>
        <authorList>
            <person name="Maeda T."/>
            <person name="Kobayashi Y."/>
            <person name="Nakagawa T."/>
            <person name="Ezawa T."/>
            <person name="Yamaguchi K."/>
            <person name="Bino T."/>
            <person name="Nishimoto Y."/>
            <person name="Shigenobu S."/>
            <person name="Kawaguchi M."/>
        </authorList>
    </citation>
    <scope>NUCLEOTIDE SEQUENCE</scope>
    <source>
        <strain evidence="9">HR1</strain>
    </source>
</reference>
<dbReference type="Proteomes" id="UP000615446">
    <property type="component" value="Unassembled WGS sequence"/>
</dbReference>
<dbReference type="PANTHER" id="PTHR15835:SF6">
    <property type="entry name" value="ZINC FINGER C3HC-TYPE PROTEIN 1"/>
    <property type="match status" value="1"/>
</dbReference>
<evidence type="ECO:0000256" key="3">
    <source>
        <dbReference type="ARBA" id="ARBA00022771"/>
    </source>
</evidence>
<proteinExistence type="predicted"/>
<dbReference type="GO" id="GO:0008270">
    <property type="term" value="F:zinc ion binding"/>
    <property type="evidence" value="ECO:0007669"/>
    <property type="project" value="UniProtKB-KW"/>
</dbReference>
<feature type="domain" description="NuBaID C-terminal" evidence="8">
    <location>
        <begin position="222"/>
        <end position="365"/>
    </location>
</feature>
<evidence type="ECO:0000259" key="8">
    <source>
        <dbReference type="Pfam" id="PF08600"/>
    </source>
</evidence>
<feature type="domain" description="C3HC-type" evidence="7">
    <location>
        <begin position="64"/>
        <end position="189"/>
    </location>
</feature>
<feature type="compositionally biased region" description="Basic and acidic residues" evidence="6">
    <location>
        <begin position="38"/>
        <end position="58"/>
    </location>
</feature>
<keyword evidence="3" id="KW-0863">Zinc-finger</keyword>
<keyword evidence="2" id="KW-0479">Metal-binding</keyword>
<sequence length="401" mass="46784">MADNELIKTTKRAFSALLESTVGLSRKKSHSGQSEITSEPRRQIKLAPKDESTSPDKPKIFYNPIDKNDFMRRLATFMDSTWFVKPDLLSPVECAKYGWINIDEDWLKCEYCGERMLVKIVSDTEIEESLIDHYHKGLVSAHSVTCPWRERHCDDFIYKVPLSLDTDILKEFQARTSSLIQLGDKLPVIKTELTEEFIETIISVMPQESKTVEREILATAGSLSLFRWEYELIDDIDMLKCPFCFRKCALFHYRNIAKQREIQQQEKRDNEDNNKQQEKRDNEDDNNKQQEKRDNEDDNNKQKEQDTNDSNIDDNIIVSLDLKFDTELEHRWYCAWITGDGKSTVDKSAEELVKKRPGWHITLEGIVRCSVPFDPTKKNDEQLADIRINELRYALSPKKSS</sequence>
<dbReference type="OrthoDB" id="614844at2759"/>
<dbReference type="Pfam" id="PF07967">
    <property type="entry name" value="zf-C3HC"/>
    <property type="match status" value="1"/>
</dbReference>
<keyword evidence="5" id="KW-0539">Nucleus</keyword>